<evidence type="ECO:0000256" key="3">
    <source>
        <dbReference type="ARBA" id="ARBA00022787"/>
    </source>
</evidence>
<keyword evidence="8" id="KW-1185">Reference proteome</keyword>
<dbReference type="SUPFAM" id="SSF49879">
    <property type="entry name" value="SMAD/FHA domain"/>
    <property type="match status" value="1"/>
</dbReference>
<evidence type="ECO:0000256" key="2">
    <source>
        <dbReference type="ARBA" id="ARBA00022741"/>
    </source>
</evidence>
<gene>
    <name evidence="7" type="ORF">HYC85_032258</name>
</gene>
<feature type="compositionally biased region" description="Polar residues" evidence="5">
    <location>
        <begin position="292"/>
        <end position="301"/>
    </location>
</feature>
<dbReference type="Gene3D" id="2.60.200.20">
    <property type="match status" value="1"/>
</dbReference>
<keyword evidence="3" id="KW-0496">Mitochondrion</keyword>
<feature type="domain" description="AAA+ ATPase" evidence="6">
    <location>
        <begin position="931"/>
        <end position="1104"/>
    </location>
</feature>
<evidence type="ECO:0000259" key="6">
    <source>
        <dbReference type="SMART" id="SM00382"/>
    </source>
</evidence>
<feature type="region of interest" description="Disordered" evidence="5">
    <location>
        <begin position="521"/>
        <end position="543"/>
    </location>
</feature>
<dbReference type="InterPro" id="IPR051701">
    <property type="entry name" value="Mito_OM_Translocase_MSP1"/>
</dbReference>
<dbReference type="SMART" id="SM00382">
    <property type="entry name" value="AAA"/>
    <property type="match status" value="1"/>
</dbReference>
<keyword evidence="4" id="KW-0067">ATP-binding</keyword>
<dbReference type="InterPro" id="IPR003593">
    <property type="entry name" value="AAA+_ATPase"/>
</dbReference>
<evidence type="ECO:0000313" key="8">
    <source>
        <dbReference type="Proteomes" id="UP000593564"/>
    </source>
</evidence>
<feature type="region of interest" description="Disordered" evidence="5">
    <location>
        <begin position="272"/>
        <end position="312"/>
    </location>
</feature>
<dbReference type="GO" id="GO:0016887">
    <property type="term" value="F:ATP hydrolysis activity"/>
    <property type="evidence" value="ECO:0007669"/>
    <property type="project" value="InterPro"/>
</dbReference>
<dbReference type="Pfam" id="PF24933">
    <property type="entry name" value="DUF7751"/>
    <property type="match status" value="1"/>
</dbReference>
<keyword evidence="2" id="KW-0547">Nucleotide-binding</keyword>
<evidence type="ECO:0000256" key="4">
    <source>
        <dbReference type="ARBA" id="ARBA00022840"/>
    </source>
</evidence>
<evidence type="ECO:0000313" key="7">
    <source>
        <dbReference type="EMBL" id="KAF5931385.1"/>
    </source>
</evidence>
<dbReference type="SUPFAM" id="SSF52540">
    <property type="entry name" value="P-loop containing nucleoside triphosphate hydrolases"/>
    <property type="match status" value="1"/>
</dbReference>
<organism evidence="7 8">
    <name type="scientific">Camellia sinensis</name>
    <name type="common">Tea plant</name>
    <name type="synonym">Thea sinensis</name>
    <dbReference type="NCBI Taxonomy" id="4442"/>
    <lineage>
        <taxon>Eukaryota</taxon>
        <taxon>Viridiplantae</taxon>
        <taxon>Streptophyta</taxon>
        <taxon>Embryophyta</taxon>
        <taxon>Tracheophyta</taxon>
        <taxon>Spermatophyta</taxon>
        <taxon>Magnoliopsida</taxon>
        <taxon>eudicotyledons</taxon>
        <taxon>Gunneridae</taxon>
        <taxon>Pentapetalae</taxon>
        <taxon>asterids</taxon>
        <taxon>Ericales</taxon>
        <taxon>Theaceae</taxon>
        <taxon>Camellia</taxon>
    </lineage>
</organism>
<feature type="compositionally biased region" description="Basic and acidic residues" evidence="5">
    <location>
        <begin position="52"/>
        <end position="74"/>
    </location>
</feature>
<comment type="caution">
    <text evidence="7">The sequence shown here is derived from an EMBL/GenBank/DDBJ whole genome shotgun (WGS) entry which is preliminary data.</text>
</comment>
<reference evidence="7 8" key="2">
    <citation type="submission" date="2020-07" db="EMBL/GenBank/DDBJ databases">
        <title>Genome assembly of wild tea tree DASZ reveals pedigree and selection history of tea varieties.</title>
        <authorList>
            <person name="Zhang W."/>
        </authorList>
    </citation>
    <scope>NUCLEOTIDE SEQUENCE [LARGE SCALE GENOMIC DNA]</scope>
    <source>
        <strain evidence="8">cv. G240</strain>
        <tissue evidence="7">Leaf</tissue>
    </source>
</reference>
<dbReference type="Gene3D" id="3.40.50.300">
    <property type="entry name" value="P-loop containing nucleotide triphosphate hydrolases"/>
    <property type="match status" value="2"/>
</dbReference>
<feature type="region of interest" description="Disordered" evidence="5">
    <location>
        <begin position="1"/>
        <end position="79"/>
    </location>
</feature>
<dbReference type="InterPro" id="IPR027417">
    <property type="entry name" value="P-loop_NTPase"/>
</dbReference>
<name>A0A7J7FSS1_CAMSI</name>
<sequence length="1165" mass="127249">MVETRRSSSSSKRPLSSPSSSPLPNGKRSKAVEASSSTTETPCSPPAQTLAPEKESGCESREQEVRSDLPRADGFDATVPEKSLDVQLEGEHLVSPGDSAMDAEKTKLTKKTKLIWPRKRQLKSNVKVAWGKLLSQCSQNPHMVMSGPIFTVGQGRQCNLWLRDPSISKSLCNLRPTELQRGGSPGTLLEIIGGKGAVQVNGKVYAKNSTIPLSGGDEVVFSSSGRHAYSCLFFHHHLETDEDVQQGSEIPTLPSACDVSNNLILDSEMKDASVRDDGTGGSSSEKAVVPSSDVTSENPNLDTIGLEDAGDADIGKIPGETHELRPLLQMLAGSPASEFDLSGSISKILDEQRENRELLKDFDSPMLASTMSQAFKDGLQEGIFTANNIEASFENFPYYLSETTKNVLITSTYIHLKCNKFAKYTSDLPTVCPRILLSGPAGSEIYQETLTKALAKHFDARLLIVDSLLLPGGVILKDSDSSKESSRPERASVFAKRAGQAASIQLRKPASIQLRKPASSVEADITGGSTISSQAQPKQEASTATSKNYTFKKAFDFLVASTMVILAGDRVKFVGSLPSGFSPLRPPLRGPTYGYRGKVFLPFEENGSSKIGVRFDRSIPEGNDLGGLCEEDHGFFCAADLLRLDSSSADDVDKLAINELFEKSITGNPEAYAALKSKLDNIPENVVVIASHSQMDSRKEKSHPGGLLFTKFGSNQTALLDLAFPDNLGRLHDRSKETPKTMKQLTRLFQNKVTIQMPQDETVLSEWKHQLDHDIEILKLQSNIVSIRSILNRNRLECPDLETVCIKDQALTSESVEKIIGWALSHHFMHCSGVSVKDAKLTISSESIRYGINILQGIQNETKSLKKSLKDVVTENEFEKRLLADVIPASDIGVSFDDIGALENVKDTLRELVMLPLQRPELFCKGHLTKPCKGILLFGPPGTGKTMLAKAVATEAGANFINISMSSITSKVDSMLGRRENPGEHEAMRKMKNEFMVNWDGTCPGSCLPPIGLLILDEAVIRRLPRRLMVNLPDAPNREKILRVILGKEELAPDVDLEAVANMTDGYSGSDLKNLCVAAAHCPIREILEKEKKEKALALAENIPLPALRSSADVRSLSMEDLKYAHEQLCASVSSESANMNELLQWNDLYGEGGSRKKRSLSYFM</sequence>
<dbReference type="EMBL" id="JACBKZ010000015">
    <property type="protein sequence ID" value="KAF5931385.1"/>
    <property type="molecule type" value="Genomic_DNA"/>
</dbReference>
<dbReference type="Proteomes" id="UP000593564">
    <property type="component" value="Unassembled WGS sequence"/>
</dbReference>
<dbReference type="AlphaFoldDB" id="A0A7J7FSS1"/>
<dbReference type="Gene3D" id="1.10.8.60">
    <property type="match status" value="1"/>
</dbReference>
<evidence type="ECO:0000256" key="1">
    <source>
        <dbReference type="ARBA" id="ARBA00004572"/>
    </source>
</evidence>
<accession>A0A7J7FSS1</accession>
<proteinExistence type="predicted"/>
<feature type="compositionally biased region" description="Polar residues" evidence="5">
    <location>
        <begin position="527"/>
        <end position="543"/>
    </location>
</feature>
<evidence type="ECO:0000256" key="5">
    <source>
        <dbReference type="SAM" id="MobiDB-lite"/>
    </source>
</evidence>
<dbReference type="PANTHER" id="PTHR45644">
    <property type="entry name" value="AAA ATPASE, PUTATIVE (AFU_ORTHOLOGUE AFUA_2G12920)-RELATED-RELATED"/>
    <property type="match status" value="1"/>
</dbReference>
<dbReference type="GO" id="GO:0005741">
    <property type="term" value="C:mitochondrial outer membrane"/>
    <property type="evidence" value="ECO:0007669"/>
    <property type="project" value="UniProtKB-SubCell"/>
</dbReference>
<dbReference type="Pfam" id="PF00004">
    <property type="entry name" value="AAA"/>
    <property type="match status" value="1"/>
</dbReference>
<protein>
    <recommendedName>
        <fullName evidence="6">AAA+ ATPase domain-containing protein</fullName>
    </recommendedName>
</protein>
<dbReference type="PANTHER" id="PTHR45644:SF73">
    <property type="entry name" value="AAA-TYPE ATPASE FAMILY PROTEIN"/>
    <property type="match status" value="1"/>
</dbReference>
<comment type="subcellular location">
    <subcellularLocation>
        <location evidence="1">Mitochondrion outer membrane</location>
        <topology evidence="1">Single-pass membrane protein</topology>
    </subcellularLocation>
</comment>
<feature type="compositionally biased region" description="Low complexity" evidence="5">
    <location>
        <begin position="7"/>
        <end position="24"/>
    </location>
</feature>
<dbReference type="InterPro" id="IPR056653">
    <property type="entry name" value="DUF7751"/>
</dbReference>
<dbReference type="InterPro" id="IPR041569">
    <property type="entry name" value="AAA_lid_3"/>
</dbReference>
<dbReference type="Pfam" id="PF17862">
    <property type="entry name" value="AAA_lid_3"/>
    <property type="match status" value="1"/>
</dbReference>
<dbReference type="InterPro" id="IPR003959">
    <property type="entry name" value="ATPase_AAA_core"/>
</dbReference>
<dbReference type="GO" id="GO:0005524">
    <property type="term" value="F:ATP binding"/>
    <property type="evidence" value="ECO:0007669"/>
    <property type="project" value="UniProtKB-KW"/>
</dbReference>
<keyword evidence="3" id="KW-1000">Mitochondrion outer membrane</keyword>
<reference evidence="8" key="1">
    <citation type="journal article" date="2020" name="Nat. Commun.">
        <title>Genome assembly of wild tea tree DASZ reveals pedigree and selection history of tea varieties.</title>
        <authorList>
            <person name="Zhang W."/>
            <person name="Zhang Y."/>
            <person name="Qiu H."/>
            <person name="Guo Y."/>
            <person name="Wan H."/>
            <person name="Zhang X."/>
            <person name="Scossa F."/>
            <person name="Alseekh S."/>
            <person name="Zhang Q."/>
            <person name="Wang P."/>
            <person name="Xu L."/>
            <person name="Schmidt M.H."/>
            <person name="Jia X."/>
            <person name="Li D."/>
            <person name="Zhu A."/>
            <person name="Guo F."/>
            <person name="Chen W."/>
            <person name="Ni D."/>
            <person name="Usadel B."/>
            <person name="Fernie A.R."/>
            <person name="Wen W."/>
        </authorList>
    </citation>
    <scope>NUCLEOTIDE SEQUENCE [LARGE SCALE GENOMIC DNA]</scope>
    <source>
        <strain evidence="8">cv. G240</strain>
    </source>
</reference>
<dbReference type="InterPro" id="IPR008984">
    <property type="entry name" value="SMAD_FHA_dom_sf"/>
</dbReference>
<keyword evidence="3" id="KW-0472">Membrane</keyword>